<keyword evidence="9" id="KW-0472">Membrane</keyword>
<dbReference type="GO" id="GO:0034220">
    <property type="term" value="P:monoatomic ion transmembrane transport"/>
    <property type="evidence" value="ECO:0007669"/>
    <property type="project" value="InterPro"/>
</dbReference>
<comment type="subunit">
    <text evidence="2">Homotrimer.</text>
</comment>
<keyword evidence="10" id="KW-0998">Cell outer membrane</keyword>
<dbReference type="GO" id="GO:0046930">
    <property type="term" value="C:pore complex"/>
    <property type="evidence" value="ECO:0007669"/>
    <property type="project" value="UniProtKB-KW"/>
</dbReference>
<keyword evidence="14" id="KW-1185">Reference proteome</keyword>
<accession>K9DBR2</accession>
<feature type="domain" description="Porin" evidence="12">
    <location>
        <begin position="15"/>
        <end position="336"/>
    </location>
</feature>
<keyword evidence="4" id="KW-1134">Transmembrane beta strand</keyword>
<evidence type="ECO:0000256" key="10">
    <source>
        <dbReference type="ARBA" id="ARBA00023237"/>
    </source>
</evidence>
<dbReference type="PANTHER" id="PTHR34501:SF9">
    <property type="entry name" value="MAJOR OUTER MEMBRANE PROTEIN P.IA"/>
    <property type="match status" value="1"/>
</dbReference>
<comment type="subcellular location">
    <subcellularLocation>
        <location evidence="1">Cell outer membrane</location>
        <topology evidence="1">Multi-pass membrane protein</topology>
    </subcellularLocation>
</comment>
<dbReference type="SUPFAM" id="SSF56935">
    <property type="entry name" value="Porins"/>
    <property type="match status" value="1"/>
</dbReference>
<protein>
    <recommendedName>
        <fullName evidence="12">Porin domain-containing protein</fullName>
    </recommendedName>
</protein>
<name>K9DBR2_9BURK</name>
<dbReference type="InterPro" id="IPR050298">
    <property type="entry name" value="Gram-neg_bact_OMP"/>
</dbReference>
<dbReference type="RefSeq" id="WP_005667045.1">
    <property type="nucleotide sequence ID" value="NZ_JH992923.1"/>
</dbReference>
<evidence type="ECO:0000256" key="11">
    <source>
        <dbReference type="SAM" id="SignalP"/>
    </source>
</evidence>
<dbReference type="Proteomes" id="UP000009874">
    <property type="component" value="Unassembled WGS sequence"/>
</dbReference>
<dbReference type="PANTHER" id="PTHR34501">
    <property type="entry name" value="PROTEIN YDDL-RELATED"/>
    <property type="match status" value="1"/>
</dbReference>
<dbReference type="AlphaFoldDB" id="K9DBR2"/>
<keyword evidence="7" id="KW-0406">Ion transport</keyword>
<evidence type="ECO:0000256" key="8">
    <source>
        <dbReference type="ARBA" id="ARBA00023114"/>
    </source>
</evidence>
<gene>
    <name evidence="13" type="ORF">HMPREF9710_02592</name>
</gene>
<dbReference type="InterPro" id="IPR023614">
    <property type="entry name" value="Porin_dom_sf"/>
</dbReference>
<evidence type="ECO:0000256" key="2">
    <source>
        <dbReference type="ARBA" id="ARBA00011233"/>
    </source>
</evidence>
<dbReference type="Gene3D" id="2.40.160.10">
    <property type="entry name" value="Porin"/>
    <property type="match status" value="1"/>
</dbReference>
<keyword evidence="6 11" id="KW-0732">Signal</keyword>
<dbReference type="PRINTS" id="PR00182">
    <property type="entry name" value="ECOLNEIPORIN"/>
</dbReference>
<keyword evidence="5" id="KW-0812">Transmembrane</keyword>
<evidence type="ECO:0000313" key="14">
    <source>
        <dbReference type="Proteomes" id="UP000009874"/>
    </source>
</evidence>
<feature type="signal peptide" evidence="11">
    <location>
        <begin position="1"/>
        <end position="25"/>
    </location>
</feature>
<dbReference type="PATRIC" id="fig|883126.3.peg.2613"/>
<sequence>MIIQETRLKAIAFFIAGLFAGVAHAQRSVSVSVYGIVDAAFVVESGGSGGRVNKITSGAASTSRIGFRGAERLGGDLSAFFTLETGTRIDTGALDADNTLFNRQALVGLKSSAGSVALGRQYTPYYLAISGVVDPFGAGYAGSSKSLFPANGSNVRTSNTITYASPTLHGVDMQLAYSLGEQSDSSAGRQYGGAIGYAQGPLTVRLAYNARNSDVVSGASPVDHDLGRNILLGANYDFGWVRLYAGYGIDKGFDSAPLPNANAYGGLRATPSTDSRNVLLGLKAPFGPGTLMFSLMYKNDRTAFDQDAGAVGLGYLYPLSKRTELYAAYGHIRNHNGAGYTVANNSESGSGSTAYNLGIRHSF</sequence>
<keyword evidence="8" id="KW-0626">Porin</keyword>
<evidence type="ECO:0000256" key="9">
    <source>
        <dbReference type="ARBA" id="ARBA00023136"/>
    </source>
</evidence>
<keyword evidence="3" id="KW-0813">Transport</keyword>
<reference evidence="13 14" key="1">
    <citation type="submission" date="2012-09" db="EMBL/GenBank/DDBJ databases">
        <title>The Genome Sequence of Massilia timonae CCUG 45783.</title>
        <authorList>
            <consortium name="The Broad Institute Genome Sequencing Platform"/>
            <person name="Earl A."/>
            <person name="Ward D."/>
            <person name="Feldgarden M."/>
            <person name="Gevers D."/>
            <person name="Huys G."/>
            <person name="Walker B."/>
            <person name="Young S.K."/>
            <person name="Zeng Q."/>
            <person name="Gargeya S."/>
            <person name="Fitzgerald M."/>
            <person name="Haas B."/>
            <person name="Abouelleil A."/>
            <person name="Alvarado L."/>
            <person name="Arachchi H.M."/>
            <person name="Berlin A.M."/>
            <person name="Chapman S.B."/>
            <person name="Goldberg J."/>
            <person name="Griggs A."/>
            <person name="Gujja S."/>
            <person name="Hansen M."/>
            <person name="Howarth C."/>
            <person name="Imamovic A."/>
            <person name="Larimer J."/>
            <person name="McCowen C."/>
            <person name="Montmayeur A."/>
            <person name="Murphy C."/>
            <person name="Neiman D."/>
            <person name="Pearson M."/>
            <person name="Priest M."/>
            <person name="Roberts A."/>
            <person name="Saif S."/>
            <person name="Shea T."/>
            <person name="Sisk P."/>
            <person name="Sykes S."/>
            <person name="Wortman J."/>
            <person name="Nusbaum C."/>
            <person name="Birren B."/>
        </authorList>
    </citation>
    <scope>NUCLEOTIDE SEQUENCE [LARGE SCALE GENOMIC DNA]</scope>
    <source>
        <strain evidence="13 14">CCUG 45783</strain>
    </source>
</reference>
<evidence type="ECO:0000256" key="5">
    <source>
        <dbReference type="ARBA" id="ARBA00022692"/>
    </source>
</evidence>
<evidence type="ECO:0000256" key="3">
    <source>
        <dbReference type="ARBA" id="ARBA00022448"/>
    </source>
</evidence>
<dbReference type="Pfam" id="PF13609">
    <property type="entry name" value="Porin_4"/>
    <property type="match status" value="1"/>
</dbReference>
<dbReference type="OrthoDB" id="5289162at2"/>
<dbReference type="InterPro" id="IPR001702">
    <property type="entry name" value="Porin_Gram-ve"/>
</dbReference>
<evidence type="ECO:0000313" key="13">
    <source>
        <dbReference type="EMBL" id="EKU82144.1"/>
    </source>
</evidence>
<dbReference type="CDD" id="cd00342">
    <property type="entry name" value="gram_neg_porins"/>
    <property type="match status" value="1"/>
</dbReference>
<dbReference type="EMBL" id="AGZI01000030">
    <property type="protein sequence ID" value="EKU82144.1"/>
    <property type="molecule type" value="Genomic_DNA"/>
</dbReference>
<evidence type="ECO:0000256" key="4">
    <source>
        <dbReference type="ARBA" id="ARBA00022452"/>
    </source>
</evidence>
<dbReference type="eggNOG" id="COG3203">
    <property type="taxonomic scope" value="Bacteria"/>
</dbReference>
<evidence type="ECO:0000256" key="6">
    <source>
        <dbReference type="ARBA" id="ARBA00022729"/>
    </source>
</evidence>
<dbReference type="HOGENOM" id="CLU_038238_1_1_4"/>
<comment type="caution">
    <text evidence="13">The sequence shown here is derived from an EMBL/GenBank/DDBJ whole genome shotgun (WGS) entry which is preliminary data.</text>
</comment>
<evidence type="ECO:0000259" key="12">
    <source>
        <dbReference type="Pfam" id="PF13609"/>
    </source>
</evidence>
<dbReference type="InterPro" id="IPR033900">
    <property type="entry name" value="Gram_neg_porin_domain"/>
</dbReference>
<dbReference type="GO" id="GO:0015288">
    <property type="term" value="F:porin activity"/>
    <property type="evidence" value="ECO:0007669"/>
    <property type="project" value="UniProtKB-KW"/>
</dbReference>
<dbReference type="GO" id="GO:0009279">
    <property type="term" value="C:cell outer membrane"/>
    <property type="evidence" value="ECO:0007669"/>
    <property type="project" value="UniProtKB-SubCell"/>
</dbReference>
<evidence type="ECO:0000256" key="7">
    <source>
        <dbReference type="ARBA" id="ARBA00023065"/>
    </source>
</evidence>
<proteinExistence type="predicted"/>
<evidence type="ECO:0000256" key="1">
    <source>
        <dbReference type="ARBA" id="ARBA00004571"/>
    </source>
</evidence>
<feature type="chain" id="PRO_5003928568" description="Porin domain-containing protein" evidence="11">
    <location>
        <begin position="26"/>
        <end position="363"/>
    </location>
</feature>
<organism evidence="13 14">
    <name type="scientific">Massilia timonae CCUG 45783</name>
    <dbReference type="NCBI Taxonomy" id="883126"/>
    <lineage>
        <taxon>Bacteria</taxon>
        <taxon>Pseudomonadati</taxon>
        <taxon>Pseudomonadota</taxon>
        <taxon>Betaproteobacteria</taxon>
        <taxon>Burkholderiales</taxon>
        <taxon>Oxalobacteraceae</taxon>
        <taxon>Telluria group</taxon>
        <taxon>Massilia</taxon>
    </lineage>
</organism>